<evidence type="ECO:0000259" key="2">
    <source>
        <dbReference type="Pfam" id="PF07632"/>
    </source>
</evidence>
<evidence type="ECO:0000313" key="4">
    <source>
        <dbReference type="EMBL" id="MFD2203811.1"/>
    </source>
</evidence>
<organism evidence="4 5">
    <name type="scientific">Shivajiella indica</name>
    <dbReference type="NCBI Taxonomy" id="872115"/>
    <lineage>
        <taxon>Bacteria</taxon>
        <taxon>Pseudomonadati</taxon>
        <taxon>Bacteroidota</taxon>
        <taxon>Cytophagia</taxon>
        <taxon>Cytophagales</taxon>
        <taxon>Cyclobacteriaceae</taxon>
        <taxon>Shivajiella</taxon>
    </lineage>
</organism>
<dbReference type="Pfam" id="PF21027">
    <property type="entry name" value="Sde0182_C"/>
    <property type="match status" value="1"/>
</dbReference>
<evidence type="ECO:0000313" key="5">
    <source>
        <dbReference type="Proteomes" id="UP001597414"/>
    </source>
</evidence>
<dbReference type="InterPro" id="IPR011483">
    <property type="entry name" value="Sde182_NH-like"/>
</dbReference>
<evidence type="ECO:0000256" key="1">
    <source>
        <dbReference type="SAM" id="SignalP"/>
    </source>
</evidence>
<feature type="chain" id="PRO_5045419285" evidence="1">
    <location>
        <begin position="32"/>
        <end position="501"/>
    </location>
</feature>
<dbReference type="RefSeq" id="WP_380806829.1">
    <property type="nucleotide sequence ID" value="NZ_JBHUIV010000034.1"/>
</dbReference>
<keyword evidence="5" id="KW-1185">Reference proteome</keyword>
<dbReference type="InterPro" id="IPR048527">
    <property type="entry name" value="Sde182_C"/>
</dbReference>
<keyword evidence="1" id="KW-0732">Signal</keyword>
<evidence type="ECO:0000259" key="3">
    <source>
        <dbReference type="Pfam" id="PF21027"/>
    </source>
</evidence>
<dbReference type="Gene3D" id="3.90.245.10">
    <property type="entry name" value="Ribonucleoside hydrolase-like"/>
    <property type="match status" value="1"/>
</dbReference>
<dbReference type="EMBL" id="JBHUIV010000034">
    <property type="protein sequence ID" value="MFD2203811.1"/>
    <property type="molecule type" value="Genomic_DNA"/>
</dbReference>
<gene>
    <name evidence="4" type="ORF">ACFSKV_19700</name>
</gene>
<dbReference type="Proteomes" id="UP001597414">
    <property type="component" value="Unassembled WGS sequence"/>
</dbReference>
<accession>A0ABW5BF69</accession>
<sequence>MLPVQSIRACFLNHFALAVVLLFMACQSSDSEQTDHPSEKIRTVILTDMTHDDGNSLIRYLYYGSYFDLEALIITNQLPDYIHDDPGPWNKAMSVLHAYREELPQLHKHDPGLPSYEDLMAVTRQGRGALPIIWLTNTLEFSNNIADRYVTSSWDSIYYHDWIGEGLTPHGEPKDSEGSDFLVRVFEKEDDRPIFIQAWGGTITFVQALHRFREKHGEEKFQQLLPKLNLFGILFQDISFEFFADFVKMQEETCAEFGTAIPTYGEKPVELGMVLYDNGHFWHYVWSRDPNWKKPIGPSDVNGHGPMSEIYDNGGEGDSPSFFYLLSSVFGLNDPLDPTQGSWGSRFQQMGEGFPKNYYYTCGIEQTELSRWDEAVTNNFKNRLLWSTKEPGEVNREPLALVNGNASKETINLKVKPGEKVKLDANASKDPDGDPLSFQWFRYDLADTYEGEFQISNPQSPVQEFSIPEDLGSKNIHLILEVKDRGEPYLVSYRRVIISAR</sequence>
<reference evidence="5" key="1">
    <citation type="journal article" date="2019" name="Int. J. Syst. Evol. Microbiol.">
        <title>The Global Catalogue of Microorganisms (GCM) 10K type strain sequencing project: providing services to taxonomists for standard genome sequencing and annotation.</title>
        <authorList>
            <consortium name="The Broad Institute Genomics Platform"/>
            <consortium name="The Broad Institute Genome Sequencing Center for Infectious Disease"/>
            <person name="Wu L."/>
            <person name="Ma J."/>
        </authorList>
    </citation>
    <scope>NUCLEOTIDE SEQUENCE [LARGE SCALE GENOMIC DNA]</scope>
    <source>
        <strain evidence="5">KCTC 19812</strain>
    </source>
</reference>
<dbReference type="Gene3D" id="2.60.40.10">
    <property type="entry name" value="Immunoglobulins"/>
    <property type="match status" value="1"/>
</dbReference>
<protein>
    <submittedName>
        <fullName evidence="4">Nucleoside hydrolase-like domain-containing protein</fullName>
    </submittedName>
</protein>
<dbReference type="InterPro" id="IPR013783">
    <property type="entry name" value="Ig-like_fold"/>
</dbReference>
<dbReference type="InterPro" id="IPR036452">
    <property type="entry name" value="Ribo_hydro-like"/>
</dbReference>
<feature type="domain" description="Cellulose-binding Sde182 C-terminal" evidence="3">
    <location>
        <begin position="420"/>
        <end position="499"/>
    </location>
</feature>
<feature type="signal peptide" evidence="1">
    <location>
        <begin position="1"/>
        <end position="31"/>
    </location>
</feature>
<dbReference type="Pfam" id="PF07632">
    <property type="entry name" value="Sde182_NH-like"/>
    <property type="match status" value="1"/>
</dbReference>
<comment type="caution">
    <text evidence="4">The sequence shown here is derived from an EMBL/GenBank/DDBJ whole genome shotgun (WGS) entry which is preliminary data.</text>
</comment>
<feature type="domain" description="Cellulose-binding Sde182 nucleoside hydrolase-like" evidence="2">
    <location>
        <begin position="42"/>
        <end position="347"/>
    </location>
</feature>
<proteinExistence type="predicted"/>
<name>A0ABW5BF69_9BACT</name>